<proteinExistence type="predicted"/>
<name>A0A450ZSR8_9GAMM</name>
<reference evidence="1" key="1">
    <citation type="submission" date="2019-02" db="EMBL/GenBank/DDBJ databases">
        <authorList>
            <person name="Gruber-Vodicka R. H."/>
            <person name="Seah K. B. B."/>
        </authorList>
    </citation>
    <scope>NUCLEOTIDE SEQUENCE</scope>
    <source>
        <strain evidence="1">BECK_BY1</strain>
    </source>
</reference>
<organism evidence="1">
    <name type="scientific">Candidatus Kentrum sp. TUN</name>
    <dbReference type="NCBI Taxonomy" id="2126343"/>
    <lineage>
        <taxon>Bacteria</taxon>
        <taxon>Pseudomonadati</taxon>
        <taxon>Pseudomonadota</taxon>
        <taxon>Gammaproteobacteria</taxon>
        <taxon>Candidatus Kentrum</taxon>
    </lineage>
</organism>
<evidence type="ECO:0000313" key="1">
    <source>
        <dbReference type="EMBL" id="VFK56820.1"/>
    </source>
</evidence>
<sequence length="68" mass="7835">MERTCQRFAPRLKGGVGLVPRMSSVRIFVFPIHENHIRNSKHQSIALEQCAKHRTGNVYSERTNVESE</sequence>
<protein>
    <submittedName>
        <fullName evidence="1">Uncharacterized protein</fullName>
    </submittedName>
</protein>
<gene>
    <name evidence="1" type="ORF">BECKTUN1418D_GA0071000_105310</name>
</gene>
<dbReference type="EMBL" id="CAADFX010000053">
    <property type="protein sequence ID" value="VFK56820.1"/>
    <property type="molecule type" value="Genomic_DNA"/>
</dbReference>
<dbReference type="AlphaFoldDB" id="A0A450ZSR8"/>
<accession>A0A450ZSR8</accession>